<feature type="domain" description="Carbohydrate-binding" evidence="1">
    <location>
        <begin position="49"/>
        <end position="205"/>
    </location>
</feature>
<evidence type="ECO:0000259" key="2">
    <source>
        <dbReference type="Pfam" id="PF19313"/>
    </source>
</evidence>
<name>A0A9X2RD08_9BACT</name>
<dbReference type="Gene3D" id="2.60.40.1190">
    <property type="match status" value="1"/>
</dbReference>
<evidence type="ECO:0000313" key="4">
    <source>
        <dbReference type="Proteomes" id="UP001139125"/>
    </source>
</evidence>
<dbReference type="GO" id="GO:0016052">
    <property type="term" value="P:carbohydrate catabolic process"/>
    <property type="evidence" value="ECO:0007669"/>
    <property type="project" value="InterPro"/>
</dbReference>
<evidence type="ECO:0000259" key="1">
    <source>
        <dbReference type="Pfam" id="PF06452"/>
    </source>
</evidence>
<feature type="domain" description="DUF5916" evidence="2">
    <location>
        <begin position="260"/>
        <end position="360"/>
    </location>
</feature>
<dbReference type="GO" id="GO:0030246">
    <property type="term" value="F:carbohydrate binding"/>
    <property type="evidence" value="ECO:0007669"/>
    <property type="project" value="InterPro"/>
</dbReference>
<organism evidence="3 4">
    <name type="scientific">Gracilimonas sediminicola</name>
    <dbReference type="NCBI Taxonomy" id="2952158"/>
    <lineage>
        <taxon>Bacteria</taxon>
        <taxon>Pseudomonadati</taxon>
        <taxon>Balneolota</taxon>
        <taxon>Balneolia</taxon>
        <taxon>Balneolales</taxon>
        <taxon>Balneolaceae</taxon>
        <taxon>Gracilimonas</taxon>
    </lineage>
</organism>
<dbReference type="AlphaFoldDB" id="A0A9X2RD08"/>
<protein>
    <submittedName>
        <fullName evidence="3">Carbohydrate binding family 9 domain-containing protein</fullName>
    </submittedName>
</protein>
<dbReference type="Pfam" id="PF19313">
    <property type="entry name" value="DUF5916"/>
    <property type="match status" value="1"/>
</dbReference>
<dbReference type="CDD" id="cd09618">
    <property type="entry name" value="CBM9_like_2"/>
    <property type="match status" value="1"/>
</dbReference>
<dbReference type="EMBL" id="JANDBC010000001">
    <property type="protein sequence ID" value="MCP9291100.1"/>
    <property type="molecule type" value="Genomic_DNA"/>
</dbReference>
<accession>A0A9X2RD08</accession>
<dbReference type="GO" id="GO:0004553">
    <property type="term" value="F:hydrolase activity, hydrolyzing O-glycosyl compounds"/>
    <property type="evidence" value="ECO:0007669"/>
    <property type="project" value="InterPro"/>
</dbReference>
<sequence>MRSILSALTISVLCGIGNGHVLGQTPDELVPPPTNNEVTAVFAEEAPYIDGNLDDEVWENIPPITNFTQVWPNDGASATEDSEVKVAYDRDHLYFAFRFYDDNPELIRAKNLERGGRNNRDDHAYIGIDTYRDGRNAYLFEMNALGTQDDALITDESISYDSFSWNAVFISETKIDDEGWTMEVSIPFRQLRFPEGEELEFGLMISRMINRKNERVLWPAIGMEYGGNFGAFGTLAAVSQYGTLKGIKNIRRGNNIEIKPYVISGAQEVRPDLQNEQTDVEYTYDIGGDMKWGITSNLTLDLTVNTDFAQVEADNVQLNLSRFNLFFPEKREFFLERAGLFEHGNTRSTQTFFSRRIGLTNDILTGARMTGQLGRFSVGAMNIETGNEMGDVFGSQSTNNTVARIRTNVFPRATVGTIITNVESPNGYNRALGFDTKYRFWSSSEFNAWYTKVWDDTDALNDAAGHGSLQLQNETYSGGLSYTNVGENYNPALGFVRRRNMRQYSGNLGYNPTVEFNALPSLRRFNFGTSYNYIEGQDGVKRTTQLSGSATAEFASRQSIRISGNQQFERLFADFPIRQNAIIPAGDYTFNSIGIRGVTDESKRVFGTVEASTGQFYHGNRTDLEGSIGFRQSKHLHIEGRLSHSMIDLPIPNGEFDATTVSTSILGAVSRKLFAKALIQYDNFSRDLQANIRIDWIHTPGSDLFLVFNTSYHLTGDNETLFDPRKDVIMNSQAAVVKLTYLIML</sequence>
<dbReference type="Pfam" id="PF06452">
    <property type="entry name" value="CBM9_1"/>
    <property type="match status" value="1"/>
</dbReference>
<dbReference type="InterPro" id="IPR045670">
    <property type="entry name" value="DUF5916"/>
</dbReference>
<dbReference type="Proteomes" id="UP001139125">
    <property type="component" value="Unassembled WGS sequence"/>
</dbReference>
<dbReference type="RefSeq" id="WP_255133734.1">
    <property type="nucleotide sequence ID" value="NZ_JANDBC010000001.1"/>
</dbReference>
<proteinExistence type="predicted"/>
<evidence type="ECO:0000313" key="3">
    <source>
        <dbReference type="EMBL" id="MCP9291100.1"/>
    </source>
</evidence>
<keyword evidence="4" id="KW-1185">Reference proteome</keyword>
<comment type="caution">
    <text evidence="3">The sequence shown here is derived from an EMBL/GenBank/DDBJ whole genome shotgun (WGS) entry which is preliminary data.</text>
</comment>
<gene>
    <name evidence="3" type="ORF">NM125_05855</name>
</gene>
<dbReference type="InterPro" id="IPR010502">
    <property type="entry name" value="Carb-bd_dom_fam9"/>
</dbReference>
<dbReference type="SUPFAM" id="SSF49344">
    <property type="entry name" value="CBD9-like"/>
    <property type="match status" value="1"/>
</dbReference>
<reference evidence="3" key="1">
    <citation type="submission" date="2022-06" db="EMBL/GenBank/DDBJ databases">
        <title>Gracilimonas sp. CAU 1638 isolated from sea sediment.</title>
        <authorList>
            <person name="Kim W."/>
        </authorList>
    </citation>
    <scope>NUCLEOTIDE SEQUENCE</scope>
    <source>
        <strain evidence="3">CAU 1638</strain>
    </source>
</reference>